<keyword evidence="5 7" id="KW-1133">Transmembrane helix</keyword>
<dbReference type="Proteomes" id="UP001157915">
    <property type="component" value="Unassembled WGS sequence"/>
</dbReference>
<reference evidence="9 10" key="1">
    <citation type="submission" date="2017-05" db="EMBL/GenBank/DDBJ databases">
        <authorList>
            <person name="Varghese N."/>
            <person name="Submissions S."/>
        </authorList>
    </citation>
    <scope>NUCLEOTIDE SEQUENCE [LARGE SCALE GENOMIC DNA]</scope>
    <source>
        <strain evidence="9 10">DSM 15360</strain>
    </source>
</reference>
<feature type="transmembrane region" description="Helical" evidence="7">
    <location>
        <begin position="300"/>
        <end position="318"/>
    </location>
</feature>
<dbReference type="InterPro" id="IPR002656">
    <property type="entry name" value="Acyl_transf_3_dom"/>
</dbReference>
<organism evidence="9 10">
    <name type="scientific">Algoriphagus winogradskyi</name>
    <dbReference type="NCBI Taxonomy" id="237017"/>
    <lineage>
        <taxon>Bacteria</taxon>
        <taxon>Pseudomonadati</taxon>
        <taxon>Bacteroidota</taxon>
        <taxon>Cytophagia</taxon>
        <taxon>Cytophagales</taxon>
        <taxon>Cyclobacteriaceae</taxon>
        <taxon>Algoriphagus</taxon>
    </lineage>
</organism>
<keyword evidence="10" id="KW-1185">Reference proteome</keyword>
<dbReference type="EMBL" id="FXUA01000008">
    <property type="protein sequence ID" value="SMP33410.1"/>
    <property type="molecule type" value="Genomic_DNA"/>
</dbReference>
<accession>A0ABY1PI70</accession>
<evidence type="ECO:0000256" key="3">
    <source>
        <dbReference type="ARBA" id="ARBA00022475"/>
    </source>
</evidence>
<evidence type="ECO:0000256" key="6">
    <source>
        <dbReference type="ARBA" id="ARBA00023136"/>
    </source>
</evidence>
<evidence type="ECO:0000256" key="4">
    <source>
        <dbReference type="ARBA" id="ARBA00022692"/>
    </source>
</evidence>
<evidence type="ECO:0000256" key="7">
    <source>
        <dbReference type="SAM" id="Phobius"/>
    </source>
</evidence>
<feature type="domain" description="Acyltransferase 3" evidence="8">
    <location>
        <begin position="21"/>
        <end position="316"/>
    </location>
</feature>
<evidence type="ECO:0000256" key="2">
    <source>
        <dbReference type="ARBA" id="ARBA00007400"/>
    </source>
</evidence>
<evidence type="ECO:0000313" key="10">
    <source>
        <dbReference type="Proteomes" id="UP001157915"/>
    </source>
</evidence>
<keyword evidence="3" id="KW-1003">Cell membrane</keyword>
<feature type="transmembrane region" description="Helical" evidence="7">
    <location>
        <begin position="275"/>
        <end position="294"/>
    </location>
</feature>
<comment type="caution">
    <text evidence="9">The sequence shown here is derived from an EMBL/GenBank/DDBJ whole genome shotgun (WGS) entry which is preliminary data.</text>
</comment>
<keyword evidence="4 7" id="KW-0812">Transmembrane</keyword>
<evidence type="ECO:0000256" key="1">
    <source>
        <dbReference type="ARBA" id="ARBA00004651"/>
    </source>
</evidence>
<feature type="transmembrane region" description="Helical" evidence="7">
    <location>
        <begin position="154"/>
        <end position="175"/>
    </location>
</feature>
<evidence type="ECO:0000259" key="8">
    <source>
        <dbReference type="Pfam" id="PF01757"/>
    </source>
</evidence>
<feature type="transmembrane region" description="Helical" evidence="7">
    <location>
        <begin position="88"/>
        <end position="106"/>
    </location>
</feature>
<feature type="transmembrane region" description="Helical" evidence="7">
    <location>
        <begin position="54"/>
        <end position="76"/>
    </location>
</feature>
<sequence length="326" mass="38490">MLINDGYLNFSKYYFTVMRNLALDYFKIFLSVLVVCIHLPFYVDVESEFLYTGYWLFSNGLARIAVPLFLIINGYFINFSSRKEFRNFFFRILVLYFFWMAIYFPFYFDSVSENVSYLLIIILFGYHHLWYLPALLLGASMLFLLNKYFSHKSVLIISILFFFTGVVFQSMYNFYIPTSRVFLFRNFLFFGFPFITIGHLIKVKYIDFSFLANCKAFLVIALAFLLLLFESYLSLLYGLGNDLHLALFVICPFIFTVISRLVIIGQRGFLSVLPNGIYFTHVLFILLYGEFFPFASNIQLFPVIMISSVIFTYFLSLINKRVKYIL</sequence>
<feature type="transmembrane region" description="Helical" evidence="7">
    <location>
        <begin position="217"/>
        <end position="237"/>
    </location>
</feature>
<feature type="transmembrane region" description="Helical" evidence="7">
    <location>
        <begin position="187"/>
        <end position="205"/>
    </location>
</feature>
<name>A0ABY1PI70_9BACT</name>
<feature type="transmembrane region" description="Helical" evidence="7">
    <location>
        <begin position="243"/>
        <end position="263"/>
    </location>
</feature>
<comment type="similarity">
    <text evidence="2">Belongs to the acyltransferase 3 family.</text>
</comment>
<protein>
    <submittedName>
        <fullName evidence="9">Surface polysaccharide O-acyltransferase, integral membrane enzyme</fullName>
    </submittedName>
</protein>
<proteinExistence type="inferred from homology"/>
<feature type="transmembrane region" description="Helical" evidence="7">
    <location>
        <begin position="118"/>
        <end position="145"/>
    </location>
</feature>
<dbReference type="Pfam" id="PF01757">
    <property type="entry name" value="Acyl_transf_3"/>
    <property type="match status" value="1"/>
</dbReference>
<gene>
    <name evidence="9" type="ORF">SAMN06265367_108180</name>
</gene>
<feature type="transmembrane region" description="Helical" evidence="7">
    <location>
        <begin position="21"/>
        <end position="42"/>
    </location>
</feature>
<dbReference type="PANTHER" id="PTHR40074:SF2">
    <property type="entry name" value="O-ACETYLTRANSFERASE WECH"/>
    <property type="match status" value="1"/>
</dbReference>
<keyword evidence="6 7" id="KW-0472">Membrane</keyword>
<evidence type="ECO:0000313" key="9">
    <source>
        <dbReference type="EMBL" id="SMP33410.1"/>
    </source>
</evidence>
<dbReference type="PANTHER" id="PTHR40074">
    <property type="entry name" value="O-ACETYLTRANSFERASE WECH"/>
    <property type="match status" value="1"/>
</dbReference>
<evidence type="ECO:0000256" key="5">
    <source>
        <dbReference type="ARBA" id="ARBA00022989"/>
    </source>
</evidence>
<comment type="subcellular location">
    <subcellularLocation>
        <location evidence="1">Cell membrane</location>
        <topology evidence="1">Multi-pass membrane protein</topology>
    </subcellularLocation>
</comment>